<name>A0A1F4Y307_9BACT</name>
<evidence type="ECO:0000256" key="6">
    <source>
        <dbReference type="ARBA" id="ARBA00023110"/>
    </source>
</evidence>
<keyword evidence="6" id="KW-0697">Rotamase</keyword>
<sequence length="379" mass="42337">MKFEELAKSFIKKSLPDSEVELTGEIPAETVAPYREKALTLLSAQLEMDGFRKGHVPAEMALKRIGETAVLEEAVEIFMRDFYPDLVDVHAPSALGRPDIRITKLAPGNPVGITIVTSVYPTIELPKDWKKVGEGIEIETVADILDAEVDEALTSIRRAHAKASSAETGSSPAGQQGDGSEPISTSTSPTEVADAEAKLADPQNLPELNDEFAKSLGKFEGVEDLKQKIKENMKSEKEQKARDSRRGKVVDALIEKVQIDVPSIFVESELDKIIGQMREDTQRFGLSFEDYLQRVEKTEEQIRADFREQASKRAKLQLTLNKIAEEEKIEADEEKVESELKHALEHFPDARPDLVRIHIQTVLRNEKVLQLLEGKTEKE</sequence>
<accession>A0A1F4Y307</accession>
<dbReference type="Pfam" id="PF05698">
    <property type="entry name" value="Trigger_C"/>
    <property type="match status" value="1"/>
</dbReference>
<comment type="caution">
    <text evidence="14">The sequence shown here is derived from an EMBL/GenBank/DDBJ whole genome shotgun (WGS) entry which is preliminary data.</text>
</comment>
<evidence type="ECO:0000256" key="7">
    <source>
        <dbReference type="ARBA" id="ARBA00023186"/>
    </source>
</evidence>
<dbReference type="GO" id="GO:0003755">
    <property type="term" value="F:peptidyl-prolyl cis-trans isomerase activity"/>
    <property type="evidence" value="ECO:0007669"/>
    <property type="project" value="UniProtKB-KW"/>
</dbReference>
<proteinExistence type="inferred from homology"/>
<keyword evidence="8" id="KW-0413">Isomerase</keyword>
<feature type="compositionally biased region" description="Polar residues" evidence="11">
    <location>
        <begin position="165"/>
        <end position="174"/>
    </location>
</feature>
<evidence type="ECO:0000256" key="10">
    <source>
        <dbReference type="SAM" id="Coils"/>
    </source>
</evidence>
<dbReference type="Gene3D" id="3.30.70.1050">
    <property type="entry name" value="Trigger factor ribosome-binding domain"/>
    <property type="match status" value="1"/>
</dbReference>
<dbReference type="GO" id="GO:0015031">
    <property type="term" value="P:protein transport"/>
    <property type="evidence" value="ECO:0007669"/>
    <property type="project" value="InterPro"/>
</dbReference>
<dbReference type="InterPro" id="IPR037041">
    <property type="entry name" value="Trigger_fac_C_sf"/>
</dbReference>
<dbReference type="Pfam" id="PF05697">
    <property type="entry name" value="Trigger_N"/>
    <property type="match status" value="1"/>
</dbReference>
<evidence type="ECO:0000259" key="13">
    <source>
        <dbReference type="Pfam" id="PF05698"/>
    </source>
</evidence>
<dbReference type="STRING" id="1797247.A2419_00940"/>
<dbReference type="PANTHER" id="PTHR30560">
    <property type="entry name" value="TRIGGER FACTOR CHAPERONE AND PEPTIDYL-PROLYL CIS/TRANS ISOMERASE"/>
    <property type="match status" value="1"/>
</dbReference>
<keyword evidence="7" id="KW-0143">Chaperone</keyword>
<evidence type="ECO:0000256" key="4">
    <source>
        <dbReference type="ARBA" id="ARBA00013194"/>
    </source>
</evidence>
<evidence type="ECO:0000256" key="2">
    <source>
        <dbReference type="ARBA" id="ARBA00004496"/>
    </source>
</evidence>
<feature type="domain" description="Trigger factor ribosome-binding bacterial" evidence="12">
    <location>
        <begin position="13"/>
        <end position="155"/>
    </location>
</feature>
<comment type="similarity">
    <text evidence="3">Belongs to the FKBP-type PPIase family. Tig subfamily.</text>
</comment>
<evidence type="ECO:0000256" key="5">
    <source>
        <dbReference type="ARBA" id="ARBA00016902"/>
    </source>
</evidence>
<dbReference type="InterPro" id="IPR005215">
    <property type="entry name" value="Trig_fac"/>
</dbReference>
<dbReference type="GO" id="GO:0043022">
    <property type="term" value="F:ribosome binding"/>
    <property type="evidence" value="ECO:0007669"/>
    <property type="project" value="TreeGrafter"/>
</dbReference>
<evidence type="ECO:0000256" key="1">
    <source>
        <dbReference type="ARBA" id="ARBA00000971"/>
    </source>
</evidence>
<evidence type="ECO:0000313" key="15">
    <source>
        <dbReference type="Proteomes" id="UP000176568"/>
    </source>
</evidence>
<dbReference type="InterPro" id="IPR008880">
    <property type="entry name" value="Trigger_fac_C"/>
</dbReference>
<protein>
    <recommendedName>
        <fullName evidence="5">Trigger factor</fullName>
        <ecNumber evidence="4">5.2.1.8</ecNumber>
    </recommendedName>
    <alternativeName>
        <fullName evidence="9">PPIase</fullName>
    </alternativeName>
</protein>
<dbReference type="Gene3D" id="1.10.3120.10">
    <property type="entry name" value="Trigger factor, C-terminal domain"/>
    <property type="match status" value="1"/>
</dbReference>
<dbReference type="Proteomes" id="UP000176568">
    <property type="component" value="Unassembled WGS sequence"/>
</dbReference>
<dbReference type="EMBL" id="MEXB01000010">
    <property type="protein sequence ID" value="OGC88254.1"/>
    <property type="molecule type" value="Genomic_DNA"/>
</dbReference>
<dbReference type="GO" id="GO:0051083">
    <property type="term" value="P:'de novo' cotranslational protein folding"/>
    <property type="evidence" value="ECO:0007669"/>
    <property type="project" value="TreeGrafter"/>
</dbReference>
<dbReference type="InterPro" id="IPR008881">
    <property type="entry name" value="Trigger_fac_ribosome-bd_bac"/>
</dbReference>
<feature type="coiled-coil region" evidence="10">
    <location>
        <begin position="219"/>
        <end position="246"/>
    </location>
</feature>
<evidence type="ECO:0000256" key="9">
    <source>
        <dbReference type="ARBA" id="ARBA00029986"/>
    </source>
</evidence>
<dbReference type="EC" id="5.2.1.8" evidence="4"/>
<dbReference type="InterPro" id="IPR027304">
    <property type="entry name" value="Trigger_fact/SurA_dom_sf"/>
</dbReference>
<feature type="region of interest" description="Disordered" evidence="11">
    <location>
        <begin position="160"/>
        <end position="206"/>
    </location>
</feature>
<dbReference type="SUPFAM" id="SSF109998">
    <property type="entry name" value="Triger factor/SurA peptide-binding domain-like"/>
    <property type="match status" value="1"/>
</dbReference>
<dbReference type="GO" id="GO:0044183">
    <property type="term" value="F:protein folding chaperone"/>
    <property type="evidence" value="ECO:0007669"/>
    <property type="project" value="TreeGrafter"/>
</dbReference>
<comment type="subcellular location">
    <subcellularLocation>
        <location evidence="2">Cytoplasm</location>
    </subcellularLocation>
</comment>
<dbReference type="PANTHER" id="PTHR30560:SF3">
    <property type="entry name" value="TRIGGER FACTOR-LIKE PROTEIN TIG, CHLOROPLASTIC"/>
    <property type="match status" value="1"/>
</dbReference>
<reference evidence="14 15" key="1">
    <citation type="journal article" date="2016" name="Nat. Commun.">
        <title>Thousands of microbial genomes shed light on interconnected biogeochemical processes in an aquifer system.</title>
        <authorList>
            <person name="Anantharaman K."/>
            <person name="Brown C.T."/>
            <person name="Hug L.A."/>
            <person name="Sharon I."/>
            <person name="Castelle C.J."/>
            <person name="Probst A.J."/>
            <person name="Thomas B.C."/>
            <person name="Singh A."/>
            <person name="Wilkins M.J."/>
            <person name="Karaoz U."/>
            <person name="Brodie E.L."/>
            <person name="Williams K.H."/>
            <person name="Hubbard S.S."/>
            <person name="Banfield J.F."/>
        </authorList>
    </citation>
    <scope>NUCLEOTIDE SEQUENCE [LARGE SCALE GENOMIC DNA]</scope>
</reference>
<feature type="domain" description="Trigger factor C-terminal" evidence="13">
    <location>
        <begin position="222"/>
        <end position="348"/>
    </location>
</feature>
<evidence type="ECO:0000256" key="11">
    <source>
        <dbReference type="SAM" id="MobiDB-lite"/>
    </source>
</evidence>
<dbReference type="InterPro" id="IPR036611">
    <property type="entry name" value="Trigger_fac_ribosome-bd_sf"/>
</dbReference>
<dbReference type="AlphaFoldDB" id="A0A1F4Y307"/>
<keyword evidence="10" id="KW-0175">Coiled coil</keyword>
<dbReference type="SUPFAM" id="SSF102735">
    <property type="entry name" value="Trigger factor ribosome-binding domain"/>
    <property type="match status" value="1"/>
</dbReference>
<organism evidence="14 15">
    <name type="scientific">Candidatus Adlerbacteria bacterium RIFOXYC1_FULL_48_26</name>
    <dbReference type="NCBI Taxonomy" id="1797247"/>
    <lineage>
        <taxon>Bacteria</taxon>
        <taxon>Candidatus Adleribacteriota</taxon>
    </lineage>
</organism>
<evidence type="ECO:0000256" key="3">
    <source>
        <dbReference type="ARBA" id="ARBA00005464"/>
    </source>
</evidence>
<gene>
    <name evidence="14" type="ORF">A2419_00940</name>
</gene>
<evidence type="ECO:0000313" key="14">
    <source>
        <dbReference type="EMBL" id="OGC88254.1"/>
    </source>
</evidence>
<evidence type="ECO:0000256" key="8">
    <source>
        <dbReference type="ARBA" id="ARBA00023235"/>
    </source>
</evidence>
<dbReference type="GO" id="GO:0043335">
    <property type="term" value="P:protein unfolding"/>
    <property type="evidence" value="ECO:0007669"/>
    <property type="project" value="TreeGrafter"/>
</dbReference>
<dbReference type="GO" id="GO:0005737">
    <property type="term" value="C:cytoplasm"/>
    <property type="evidence" value="ECO:0007669"/>
    <property type="project" value="UniProtKB-SubCell"/>
</dbReference>
<evidence type="ECO:0000259" key="12">
    <source>
        <dbReference type="Pfam" id="PF05697"/>
    </source>
</evidence>
<comment type="catalytic activity">
    <reaction evidence="1">
        <text>[protein]-peptidylproline (omega=180) = [protein]-peptidylproline (omega=0)</text>
        <dbReference type="Rhea" id="RHEA:16237"/>
        <dbReference type="Rhea" id="RHEA-COMP:10747"/>
        <dbReference type="Rhea" id="RHEA-COMP:10748"/>
        <dbReference type="ChEBI" id="CHEBI:83833"/>
        <dbReference type="ChEBI" id="CHEBI:83834"/>
        <dbReference type="EC" id="5.2.1.8"/>
    </reaction>
</comment>
<feature type="compositionally biased region" description="Low complexity" evidence="11">
    <location>
        <begin position="180"/>
        <end position="191"/>
    </location>
</feature>